<evidence type="ECO:0000256" key="2">
    <source>
        <dbReference type="SAM" id="MobiDB-lite"/>
    </source>
</evidence>
<dbReference type="Proteomes" id="UP001523392">
    <property type="component" value="Unassembled WGS sequence"/>
</dbReference>
<comment type="similarity">
    <text evidence="1">Belongs to the SCO1/2 family.</text>
</comment>
<gene>
    <name evidence="3" type="ORF">JYK14_08125</name>
</gene>
<dbReference type="Gene3D" id="3.40.30.10">
    <property type="entry name" value="Glutaredoxin"/>
    <property type="match status" value="1"/>
</dbReference>
<dbReference type="InterPro" id="IPR036249">
    <property type="entry name" value="Thioredoxin-like_sf"/>
</dbReference>
<dbReference type="EMBL" id="JAFIRR010000048">
    <property type="protein sequence ID" value="MCO6416132.1"/>
    <property type="molecule type" value="Genomic_DNA"/>
</dbReference>
<name>A0ABT1D3E6_9PROT</name>
<feature type="region of interest" description="Disordered" evidence="2">
    <location>
        <begin position="35"/>
        <end position="56"/>
    </location>
</feature>
<evidence type="ECO:0000313" key="4">
    <source>
        <dbReference type="Proteomes" id="UP001523392"/>
    </source>
</evidence>
<sequence>MNRRTLLLTLGIGCPAATVLGWGLSEWMLAGRQAEPPTRSSPFGHPIGSPFSLTDHTGRRVTDRDFAGGVRLVFFGFTHCPDVCPTALGYLSAAFEGLEPAEAGKVRALFISVDSARDSPELLAAYVANFHPAVVGLSGSEAEVEQAAKAFGTYYRKVPGDGDAYVMDHTASIYLLDGEGRLRGYLDSHEPVGAAVAKIRLALDGPPSA</sequence>
<dbReference type="SUPFAM" id="SSF52833">
    <property type="entry name" value="Thioredoxin-like"/>
    <property type="match status" value="1"/>
</dbReference>
<accession>A0ABT1D3E6</accession>
<dbReference type="InterPro" id="IPR003782">
    <property type="entry name" value="SCO1/SenC"/>
</dbReference>
<evidence type="ECO:0000313" key="3">
    <source>
        <dbReference type="EMBL" id="MCO6416132.1"/>
    </source>
</evidence>
<protein>
    <submittedName>
        <fullName evidence="3">SCO family protein</fullName>
    </submittedName>
</protein>
<dbReference type="PANTHER" id="PTHR12151:SF25">
    <property type="entry name" value="LINALOOL DEHYDRATASE_ISOMERASE DOMAIN-CONTAINING PROTEIN"/>
    <property type="match status" value="1"/>
</dbReference>
<proteinExistence type="inferred from homology"/>
<comment type="caution">
    <text evidence="3">The sequence shown here is derived from an EMBL/GenBank/DDBJ whole genome shotgun (WGS) entry which is preliminary data.</text>
</comment>
<keyword evidence="4" id="KW-1185">Reference proteome</keyword>
<evidence type="ECO:0000256" key="1">
    <source>
        <dbReference type="ARBA" id="ARBA00010996"/>
    </source>
</evidence>
<dbReference type="Pfam" id="PF02630">
    <property type="entry name" value="SCO1-SenC"/>
    <property type="match status" value="1"/>
</dbReference>
<reference evidence="3 4" key="1">
    <citation type="submission" date="2021-12" db="EMBL/GenBank/DDBJ databases">
        <title>Siccirubricoccus leaddurans sp. nov., a high concentration Zn2+ tolerance bacterium.</title>
        <authorList>
            <person name="Cao Y."/>
        </authorList>
    </citation>
    <scope>NUCLEOTIDE SEQUENCE [LARGE SCALE GENOMIC DNA]</scope>
    <source>
        <strain evidence="3 4">KC 17139</strain>
    </source>
</reference>
<dbReference type="CDD" id="cd02968">
    <property type="entry name" value="SCO"/>
    <property type="match status" value="1"/>
</dbReference>
<dbReference type="RefSeq" id="WP_252952741.1">
    <property type="nucleotide sequence ID" value="NZ_JAFIRR010000048.1"/>
</dbReference>
<organism evidence="3 4">
    <name type="scientific">Siccirubricoccus soli</name>
    <dbReference type="NCBI Taxonomy" id="2899147"/>
    <lineage>
        <taxon>Bacteria</taxon>
        <taxon>Pseudomonadati</taxon>
        <taxon>Pseudomonadota</taxon>
        <taxon>Alphaproteobacteria</taxon>
        <taxon>Acetobacterales</taxon>
        <taxon>Roseomonadaceae</taxon>
        <taxon>Siccirubricoccus</taxon>
    </lineage>
</organism>
<dbReference type="PANTHER" id="PTHR12151">
    <property type="entry name" value="ELECTRON TRANSPORT PROTIN SCO1/SENC FAMILY MEMBER"/>
    <property type="match status" value="1"/>
</dbReference>